<comment type="caution">
    <text evidence="1">The sequence shown here is derived from an EMBL/GenBank/DDBJ whole genome shotgun (WGS) entry which is preliminary data.</text>
</comment>
<evidence type="ECO:0000313" key="2">
    <source>
        <dbReference type="Proteomes" id="UP001638806"/>
    </source>
</evidence>
<sequence>MTPFSAQWLRLASSPACNGHRRRSLSAWVFGGELQPRQPVDNQLDVVDLGDATASVTTLPAPDPAPAPRVGAASTSVQGDIYVFSGRGGIDMNALDESGALWSWSPSTATYHAIASDDDKTIYLHAGCPAAGRLADLWKFDVVSRSWTELPSAPGPARGGASIAFAYGKLYRMGGFDGNTEQGGSLDVFDLATSTWSSKAFRADGVDGPEARSVAALLSVRTAGGKHLLVTLFGERDPSSLGHAGAGKMLADVWAFDLDTETWVEVKLAAGQNGLPPARGWFGADVLKQPNGDAIIVHGGLAEDNSRLGDVWKLQF</sequence>
<name>A0ACC4E419_PURLI</name>
<proteinExistence type="predicted"/>
<gene>
    <name evidence="1" type="ORF">ACCO45_003913</name>
</gene>
<dbReference type="EMBL" id="JBGNUJ010000003">
    <property type="protein sequence ID" value="KAL3962390.1"/>
    <property type="molecule type" value="Genomic_DNA"/>
</dbReference>
<keyword evidence="2" id="KW-1185">Reference proteome</keyword>
<reference evidence="1" key="1">
    <citation type="submission" date="2024-12" db="EMBL/GenBank/DDBJ databases">
        <title>Comparative genomics and development of molecular markers within Purpureocillium lilacinum and among Purpureocillium species.</title>
        <authorList>
            <person name="Yeh Z.-Y."/>
            <person name="Ni N.-T."/>
            <person name="Lo P.-H."/>
            <person name="Mushyakhwo K."/>
            <person name="Lin C.-F."/>
            <person name="Nai Y.-S."/>
        </authorList>
    </citation>
    <scope>NUCLEOTIDE SEQUENCE</scope>
    <source>
        <strain evidence="1">NCHU-NPUST-175</strain>
    </source>
</reference>
<accession>A0ACC4E419</accession>
<organism evidence="1 2">
    <name type="scientific">Purpureocillium lilacinum</name>
    <name type="common">Paecilomyces lilacinus</name>
    <dbReference type="NCBI Taxonomy" id="33203"/>
    <lineage>
        <taxon>Eukaryota</taxon>
        <taxon>Fungi</taxon>
        <taxon>Dikarya</taxon>
        <taxon>Ascomycota</taxon>
        <taxon>Pezizomycotina</taxon>
        <taxon>Sordariomycetes</taxon>
        <taxon>Hypocreomycetidae</taxon>
        <taxon>Hypocreales</taxon>
        <taxon>Ophiocordycipitaceae</taxon>
        <taxon>Purpureocillium</taxon>
    </lineage>
</organism>
<dbReference type="Proteomes" id="UP001638806">
    <property type="component" value="Unassembled WGS sequence"/>
</dbReference>
<protein>
    <submittedName>
        <fullName evidence="1">Uncharacterized protein</fullName>
    </submittedName>
</protein>
<evidence type="ECO:0000313" key="1">
    <source>
        <dbReference type="EMBL" id="KAL3962390.1"/>
    </source>
</evidence>